<dbReference type="AlphaFoldDB" id="A0A6I3LLE1"/>
<protein>
    <submittedName>
        <fullName evidence="1">Uncharacterized protein</fullName>
    </submittedName>
</protein>
<dbReference type="EMBL" id="WMJX01000017">
    <property type="protein sequence ID" value="MTG98326.1"/>
    <property type="molecule type" value="Genomic_DNA"/>
</dbReference>
<dbReference type="Proteomes" id="UP000438760">
    <property type="component" value="Unassembled WGS sequence"/>
</dbReference>
<reference evidence="1 2" key="1">
    <citation type="submission" date="2019-11" db="EMBL/GenBank/DDBJ databases">
        <title>Genome of Strain BIT-d1.</title>
        <authorList>
            <person name="Yang Y."/>
        </authorList>
    </citation>
    <scope>NUCLEOTIDE SEQUENCE [LARGE SCALE GENOMIC DNA]</scope>
    <source>
        <strain evidence="1 2">BIT-d1</strain>
    </source>
</reference>
<accession>A0A6I3LLE1</accession>
<organism evidence="1 2">
    <name type="scientific">Myroides albus</name>
    <dbReference type="NCBI Taxonomy" id="2562892"/>
    <lineage>
        <taxon>Bacteria</taxon>
        <taxon>Pseudomonadati</taxon>
        <taxon>Bacteroidota</taxon>
        <taxon>Flavobacteriia</taxon>
        <taxon>Flavobacteriales</taxon>
        <taxon>Flavobacteriaceae</taxon>
        <taxon>Myroides</taxon>
    </lineage>
</organism>
<evidence type="ECO:0000313" key="1">
    <source>
        <dbReference type="EMBL" id="MTG98326.1"/>
    </source>
</evidence>
<name>A0A6I3LLE1_9FLAO</name>
<evidence type="ECO:0000313" key="2">
    <source>
        <dbReference type="Proteomes" id="UP000438760"/>
    </source>
</evidence>
<sequence>MSYHNPKTKKYREDKIYKLTNKEGIVFTAIESEFMLILDIYDPNGPVFVSQVIKTYRRK</sequence>
<gene>
    <name evidence="1" type="ORF">GJV76_09335</name>
</gene>
<keyword evidence="2" id="KW-1185">Reference proteome</keyword>
<comment type="caution">
    <text evidence="1">The sequence shown here is derived from an EMBL/GenBank/DDBJ whole genome shotgun (WGS) entry which is preliminary data.</text>
</comment>
<proteinExistence type="predicted"/>
<dbReference type="RefSeq" id="WP_155092352.1">
    <property type="nucleotide sequence ID" value="NZ_WMJX01000017.1"/>
</dbReference>